<dbReference type="PROSITE" id="PS50844">
    <property type="entry name" value="AFP_LIKE"/>
    <property type="match status" value="1"/>
</dbReference>
<dbReference type="SUPFAM" id="SSF51269">
    <property type="entry name" value="AFP III-like domain"/>
    <property type="match status" value="1"/>
</dbReference>
<dbReference type="InterPro" id="IPR013132">
    <property type="entry name" value="PseI/NeuA/B-like_N"/>
</dbReference>
<proteinExistence type="predicted"/>
<reference evidence="2 3" key="1">
    <citation type="journal article" date="2012" name="J. Bacteriol.">
        <title>Genome sequence of "Candidatus Nitrosopumilus salaria" BD31, an ammonia-oxidizing archaeon from the San Francisco Bay estuary.</title>
        <authorList>
            <person name="Mosier A.C."/>
            <person name="Allen E.E."/>
            <person name="Kim M."/>
            <person name="Ferriera S."/>
            <person name="Francis C.A."/>
        </authorList>
    </citation>
    <scope>NUCLEOTIDE SEQUENCE [LARGE SCALE GENOMIC DNA]</scope>
    <source>
        <strain evidence="2 3">BD31</strain>
    </source>
</reference>
<feature type="domain" description="AFP-like" evidence="1">
    <location>
        <begin position="187"/>
        <end position="242"/>
    </location>
</feature>
<dbReference type="InterPro" id="IPR051690">
    <property type="entry name" value="PseI-like"/>
</dbReference>
<dbReference type="Pfam" id="PF08666">
    <property type="entry name" value="SAF"/>
    <property type="match status" value="1"/>
</dbReference>
<dbReference type="Pfam" id="PF03102">
    <property type="entry name" value="NeuB"/>
    <property type="match status" value="1"/>
</dbReference>
<organism evidence="2 3">
    <name type="scientific">Candidatus Nitrosopumilus salarius BD31</name>
    <dbReference type="NCBI Taxonomy" id="859350"/>
    <lineage>
        <taxon>Archaea</taxon>
        <taxon>Nitrososphaerota</taxon>
        <taxon>Nitrososphaeria</taxon>
        <taxon>Nitrosopumilales</taxon>
        <taxon>Nitrosopumilaceae</taxon>
        <taxon>Nitrosopumilus</taxon>
    </lineage>
</organism>
<dbReference type="InterPro" id="IPR057736">
    <property type="entry name" value="SAF_PseI/NeuA/NeuB"/>
</dbReference>
<dbReference type="AlphaFoldDB" id="I3D5D9"/>
<feature type="non-terminal residue" evidence="2">
    <location>
        <position position="1"/>
    </location>
</feature>
<dbReference type="CDD" id="cd11615">
    <property type="entry name" value="SAF_NeuB_like"/>
    <property type="match status" value="1"/>
</dbReference>
<evidence type="ECO:0000313" key="3">
    <source>
        <dbReference type="Proteomes" id="UP000003423"/>
    </source>
</evidence>
<dbReference type="SUPFAM" id="SSF51569">
    <property type="entry name" value="Aldolase"/>
    <property type="match status" value="1"/>
</dbReference>
<accession>I3D5D9</accession>
<name>I3D5D9_9ARCH</name>
<sequence>ITFLCTPWDIPSVNFLEQFDLPAYKIASADLTNFPLLLHIIKTGKPLIVSTGMSNMEEIEKTVLFLKENNAQFILLHCNSTYPAPVETLNLEMIPVLKEKFQVPIGYSGHEPGIVSTLTATILGAVMIERHITLDKTMEGLDQAASLEPNEFKELIKNIREAEKAKGKPIKKMTRGEILQKEVLGKSIITKTDVNEGNIFSEENLDVKGPAKGLSPQFFYEILGKKSKRNIKKGNYLQDDDL</sequence>
<dbReference type="OrthoDB" id="71219at2157"/>
<protein>
    <submittedName>
        <fullName evidence="2">NeuB family protein</fullName>
    </submittedName>
</protein>
<keyword evidence="3" id="KW-1185">Reference proteome</keyword>
<dbReference type="InterPro" id="IPR013785">
    <property type="entry name" value="Aldolase_TIM"/>
</dbReference>
<dbReference type="Gene3D" id="3.90.1210.10">
    <property type="entry name" value="Antifreeze-like/N-acetylneuraminic acid synthase C-terminal domain"/>
    <property type="match status" value="1"/>
</dbReference>
<dbReference type="GO" id="GO:0047444">
    <property type="term" value="F:N-acylneuraminate-9-phosphate synthase activity"/>
    <property type="evidence" value="ECO:0007669"/>
    <property type="project" value="TreeGrafter"/>
</dbReference>
<dbReference type="PANTHER" id="PTHR42966">
    <property type="entry name" value="N-ACETYLNEURAMINATE SYNTHASE"/>
    <property type="match status" value="1"/>
</dbReference>
<dbReference type="RefSeq" id="WP_008296899.1">
    <property type="nucleotide sequence ID" value="NZ_AEXL02000016.1"/>
</dbReference>
<dbReference type="InterPro" id="IPR013974">
    <property type="entry name" value="SAF"/>
</dbReference>
<dbReference type="InterPro" id="IPR006190">
    <property type="entry name" value="SAF_AFP_Neu5Ac"/>
</dbReference>
<dbReference type="PANTHER" id="PTHR42966:SF3">
    <property type="entry name" value="BLR5971 PROTEIN"/>
    <property type="match status" value="1"/>
</dbReference>
<evidence type="ECO:0000259" key="1">
    <source>
        <dbReference type="PROSITE" id="PS50844"/>
    </source>
</evidence>
<evidence type="ECO:0000313" key="2">
    <source>
        <dbReference type="EMBL" id="EIJ66932.1"/>
    </source>
</evidence>
<dbReference type="GO" id="GO:0016051">
    <property type="term" value="P:carbohydrate biosynthetic process"/>
    <property type="evidence" value="ECO:0007669"/>
    <property type="project" value="InterPro"/>
</dbReference>
<gene>
    <name evidence="2" type="ORF">BD31_I0483</name>
</gene>
<dbReference type="InterPro" id="IPR036732">
    <property type="entry name" value="AFP_Neu5c_C_sf"/>
</dbReference>
<dbReference type="Proteomes" id="UP000003423">
    <property type="component" value="Unassembled WGS sequence"/>
</dbReference>
<comment type="caution">
    <text evidence="2">The sequence shown here is derived from an EMBL/GenBank/DDBJ whole genome shotgun (WGS) entry which is preliminary data.</text>
</comment>
<dbReference type="EMBL" id="AEXL02000016">
    <property type="protein sequence ID" value="EIJ66932.1"/>
    <property type="molecule type" value="Genomic_DNA"/>
</dbReference>
<dbReference type="Gene3D" id="3.20.20.70">
    <property type="entry name" value="Aldolase class I"/>
    <property type="match status" value="1"/>
</dbReference>
<dbReference type="PATRIC" id="fig|859350.6.peg.141"/>